<reference evidence="2" key="2">
    <citation type="submission" date="2020-09" db="EMBL/GenBank/DDBJ databases">
        <authorList>
            <person name="Sun Q."/>
            <person name="Zhou Y."/>
        </authorList>
    </citation>
    <scope>NUCLEOTIDE SEQUENCE</scope>
    <source>
        <strain evidence="2">CGMCC 1.12426</strain>
    </source>
</reference>
<dbReference type="AlphaFoldDB" id="A0A916WU45"/>
<accession>A0A916WU45</accession>
<dbReference type="RefSeq" id="WP_150493708.1">
    <property type="nucleotide sequence ID" value="NZ_BMFA01000001.1"/>
</dbReference>
<organism evidence="2 3">
    <name type="scientific">Roseibium aquae</name>
    <dbReference type="NCBI Taxonomy" id="1323746"/>
    <lineage>
        <taxon>Bacteria</taxon>
        <taxon>Pseudomonadati</taxon>
        <taxon>Pseudomonadota</taxon>
        <taxon>Alphaproteobacteria</taxon>
        <taxon>Hyphomicrobiales</taxon>
        <taxon>Stappiaceae</taxon>
        <taxon>Roseibium</taxon>
    </lineage>
</organism>
<sequence length="729" mass="80621">MCNRLGKFYLSPLFLLFFWTIVGTFWLSGPGLAGERHALVIGNADYTSDTLTALKNPANDAALIADSLRIAGFEVELVLNADLRTMKRTVRDFTETLKQAPEGSISAFYYSGHGFEAGGKNYLAPLNADLRDEIDAEFEALSVDWVLNAVEASHEGANIVILDACRNTALTRSAGGTAGGFSLLTSTPRGTFISFATAPGSTATDGAGLNSPYTAAIAREMLVPGASIEAVFKRVRLHVVDATRGEQVPWDHSSLTTDIVLLPDAATAPAGGQPAGPQSESVVQLELQFWNDVKESNDRTELEAYLERFPNGAFADLARTRLAQAGSGASGQIEQLFAKIQSRSLLVENPQRPHEFYANARLREIKGDYPMARQDYLKYFAFGEPQVDPHVRFQAVLKIQEGRTGAREVYNAFSQGRRDPTTLFAGILLEERDERIRRMEAFLTAYPDFTPAYYELSREFSAARVGQQSLADKTSEQELLTKFMEGVDDGRFLRYFIDQQMAADWLEDARTRLAALSVLNTAALTNPIKLNPMRSNQGWMVSLAIADRVQEIFVQLPDQDFKSTGFLDNSFDPTTGRPIAYPMFELPGNAEAMDIAVKYTDIRGQEQGPFPIRFNPNMALVASQKSILERMPNGWISYQDFDGRRLAYFTHLISYRCAISEVRYGLDTETPDQSFEIGECDPDNPHAIPSSGPGSTVFTDIPKPTEFMSVQLTYADGSQSQVQRFDAPK</sequence>
<dbReference type="Gene3D" id="3.40.50.1460">
    <property type="match status" value="1"/>
</dbReference>
<evidence type="ECO:0000259" key="1">
    <source>
        <dbReference type="PROSITE" id="PS50208"/>
    </source>
</evidence>
<dbReference type="PANTHER" id="PTHR22576">
    <property type="entry name" value="MUCOSA ASSOCIATED LYMPHOID TISSUE LYMPHOMA TRANSLOCATION PROTEIN 1/PARACASPASE"/>
    <property type="match status" value="1"/>
</dbReference>
<dbReference type="GO" id="GO:0006508">
    <property type="term" value="P:proteolysis"/>
    <property type="evidence" value="ECO:0007669"/>
    <property type="project" value="InterPro"/>
</dbReference>
<comment type="caution">
    <text evidence="2">The sequence shown here is derived from an EMBL/GenBank/DDBJ whole genome shotgun (WGS) entry which is preliminary data.</text>
</comment>
<feature type="domain" description="Caspase family p20" evidence="1">
    <location>
        <begin position="38"/>
        <end position="169"/>
    </location>
</feature>
<dbReference type="PANTHER" id="PTHR22576:SF37">
    <property type="entry name" value="MUCOSA-ASSOCIATED LYMPHOID TISSUE LYMPHOMA TRANSLOCATION PROTEIN 1"/>
    <property type="match status" value="1"/>
</dbReference>
<dbReference type="InterPro" id="IPR001309">
    <property type="entry name" value="Pept_C14_p20"/>
</dbReference>
<reference evidence="2" key="1">
    <citation type="journal article" date="2014" name="Int. J. Syst. Evol. Microbiol.">
        <title>Complete genome sequence of Corynebacterium casei LMG S-19264T (=DSM 44701T), isolated from a smear-ripened cheese.</title>
        <authorList>
            <consortium name="US DOE Joint Genome Institute (JGI-PGF)"/>
            <person name="Walter F."/>
            <person name="Albersmeier A."/>
            <person name="Kalinowski J."/>
            <person name="Ruckert C."/>
        </authorList>
    </citation>
    <scope>NUCLEOTIDE SEQUENCE</scope>
    <source>
        <strain evidence="2">CGMCC 1.12426</strain>
    </source>
</reference>
<dbReference type="Pfam" id="PF00656">
    <property type="entry name" value="Peptidase_C14"/>
    <property type="match status" value="1"/>
</dbReference>
<dbReference type="SUPFAM" id="SSF52129">
    <property type="entry name" value="Caspase-like"/>
    <property type="match status" value="1"/>
</dbReference>
<dbReference type="PROSITE" id="PS50208">
    <property type="entry name" value="CASPASE_P20"/>
    <property type="match status" value="1"/>
</dbReference>
<proteinExistence type="predicted"/>
<dbReference type="OrthoDB" id="9816009at2"/>
<evidence type="ECO:0000313" key="2">
    <source>
        <dbReference type="EMBL" id="GGB34206.1"/>
    </source>
</evidence>
<dbReference type="Proteomes" id="UP000605148">
    <property type="component" value="Unassembled WGS sequence"/>
</dbReference>
<dbReference type="EMBL" id="BMFA01000001">
    <property type="protein sequence ID" value="GGB34206.1"/>
    <property type="molecule type" value="Genomic_DNA"/>
</dbReference>
<gene>
    <name evidence="2" type="ORF">GCM10011316_02890</name>
</gene>
<name>A0A916WU45_9HYPH</name>
<dbReference type="InterPro" id="IPR052039">
    <property type="entry name" value="Caspase-related_regulators"/>
</dbReference>
<evidence type="ECO:0000313" key="3">
    <source>
        <dbReference type="Proteomes" id="UP000605148"/>
    </source>
</evidence>
<dbReference type="InterPro" id="IPR029030">
    <property type="entry name" value="Caspase-like_dom_sf"/>
</dbReference>
<protein>
    <recommendedName>
        <fullName evidence="1">Caspase family p20 domain-containing protein</fullName>
    </recommendedName>
</protein>
<dbReference type="GO" id="GO:0004197">
    <property type="term" value="F:cysteine-type endopeptidase activity"/>
    <property type="evidence" value="ECO:0007669"/>
    <property type="project" value="InterPro"/>
</dbReference>
<dbReference type="InterPro" id="IPR011600">
    <property type="entry name" value="Pept_C14_caspase"/>
</dbReference>
<keyword evidence="3" id="KW-1185">Reference proteome</keyword>